<evidence type="ECO:0000313" key="3">
    <source>
        <dbReference type="Proteomes" id="UP001221150"/>
    </source>
</evidence>
<keyword evidence="3" id="KW-1185">Reference proteome</keyword>
<gene>
    <name evidence="2" type="ORF">P3H78_28645</name>
</gene>
<dbReference type="InterPro" id="IPR049713">
    <property type="entry name" value="Pr6Pr-like"/>
</dbReference>
<feature type="transmembrane region" description="Helical" evidence="1">
    <location>
        <begin position="190"/>
        <end position="214"/>
    </location>
</feature>
<keyword evidence="1" id="KW-1133">Transmembrane helix</keyword>
<comment type="caution">
    <text evidence="2">The sequence shown here is derived from an EMBL/GenBank/DDBJ whole genome shotgun (WGS) entry which is preliminary data.</text>
</comment>
<organism evidence="2 3">
    <name type="scientific">Streptomyces tropicalis</name>
    <dbReference type="NCBI Taxonomy" id="3034234"/>
    <lineage>
        <taxon>Bacteria</taxon>
        <taxon>Bacillati</taxon>
        <taxon>Actinomycetota</taxon>
        <taxon>Actinomycetes</taxon>
        <taxon>Kitasatosporales</taxon>
        <taxon>Streptomycetaceae</taxon>
        <taxon>Streptomyces</taxon>
    </lineage>
</organism>
<evidence type="ECO:0000256" key="1">
    <source>
        <dbReference type="SAM" id="Phobius"/>
    </source>
</evidence>
<reference evidence="2 3" key="1">
    <citation type="submission" date="2023-03" db="EMBL/GenBank/DDBJ databases">
        <title>Draft genome sequence of Streptomyces sp. K1PA1 isolated from peat swamp forest in Thailand.</title>
        <authorList>
            <person name="Klaysubun C."/>
            <person name="Duangmal K."/>
        </authorList>
    </citation>
    <scope>NUCLEOTIDE SEQUENCE [LARGE SCALE GENOMIC DNA]</scope>
    <source>
        <strain evidence="2 3">K1PA1</strain>
    </source>
</reference>
<feature type="transmembrane region" description="Helical" evidence="1">
    <location>
        <begin position="85"/>
        <end position="103"/>
    </location>
</feature>
<sequence>MASDHGPNRAWLIAFRSALCAAGAAGLAGTTAKSLASPGPAEFWIYFTVQSNLLLTVFFAALVIRTLWGSDVEDAEGAFPASVKGAMTLYIMITGTVFNLLLANPASPFYQQQKESHYTWDSVLLHVVTPLMALLDWWFFGPRGALRPRHAALWLAYPLAYLAFALGRGAVVTSGTRYPYPFLDVAGFGYGRVCVNCFFLASAFYLLGLGLVALDRRYTPRATPAVTVGQRPG</sequence>
<keyword evidence="1" id="KW-0472">Membrane</keyword>
<protein>
    <submittedName>
        <fullName evidence="2">Pr6Pr family membrane protein</fullName>
    </submittedName>
</protein>
<proteinExistence type="predicted"/>
<dbReference type="NCBIfam" id="NF038065">
    <property type="entry name" value="Pr6Pr"/>
    <property type="match status" value="1"/>
</dbReference>
<feature type="transmembrane region" description="Helical" evidence="1">
    <location>
        <begin position="123"/>
        <end position="140"/>
    </location>
</feature>
<feature type="transmembrane region" description="Helical" evidence="1">
    <location>
        <begin position="44"/>
        <end position="64"/>
    </location>
</feature>
<evidence type="ECO:0000313" key="2">
    <source>
        <dbReference type="EMBL" id="MDF3302515.1"/>
    </source>
</evidence>
<accession>A0ABT6ACY5</accession>
<keyword evidence="1" id="KW-0812">Transmembrane</keyword>
<dbReference type="EMBL" id="JARJBB010000023">
    <property type="protein sequence ID" value="MDF3302515.1"/>
    <property type="molecule type" value="Genomic_DNA"/>
</dbReference>
<name>A0ABT6ACY5_9ACTN</name>
<dbReference type="Proteomes" id="UP001221150">
    <property type="component" value="Unassembled WGS sequence"/>
</dbReference>
<feature type="transmembrane region" description="Helical" evidence="1">
    <location>
        <begin position="152"/>
        <end position="170"/>
    </location>
</feature>
<dbReference type="RefSeq" id="WP_276112074.1">
    <property type="nucleotide sequence ID" value="NZ_JARJBB010000023.1"/>
</dbReference>